<dbReference type="AlphaFoldDB" id="A0A5S3N3F1"/>
<dbReference type="RefSeq" id="WP_138535701.1">
    <property type="nucleotide sequence ID" value="NZ_VANR01000004.1"/>
</dbReference>
<feature type="signal peptide" evidence="1">
    <location>
        <begin position="1"/>
        <end position="25"/>
    </location>
</feature>
<comment type="caution">
    <text evidence="2">The sequence shown here is derived from an EMBL/GenBank/DDBJ whole genome shotgun (WGS) entry which is preliminary data.</text>
</comment>
<keyword evidence="1" id="KW-0732">Signal</keyword>
<evidence type="ECO:0000256" key="1">
    <source>
        <dbReference type="SAM" id="SignalP"/>
    </source>
</evidence>
<name>A0A5S3N3F1_9FLAO</name>
<dbReference type="InterPro" id="IPR032774">
    <property type="entry name" value="WG_beta_rep"/>
</dbReference>
<keyword evidence="3" id="KW-1185">Reference proteome</keyword>
<proteinExistence type="predicted"/>
<evidence type="ECO:0000313" key="2">
    <source>
        <dbReference type="EMBL" id="TMM29851.1"/>
    </source>
</evidence>
<reference evidence="2 3" key="1">
    <citation type="submission" date="2019-05" db="EMBL/GenBank/DDBJ databases">
        <title>Polaribacter aestuariivivens sp. nov., isolated from a tidal flat.</title>
        <authorList>
            <person name="Yoon J.-H."/>
        </authorList>
    </citation>
    <scope>NUCLEOTIDE SEQUENCE [LARGE SCALE GENOMIC DNA]</scope>
    <source>
        <strain evidence="2 3">DBTF-3</strain>
    </source>
</reference>
<dbReference type="OrthoDB" id="5464673at2"/>
<dbReference type="PANTHER" id="PTHR37841">
    <property type="entry name" value="GLR2918 PROTEIN"/>
    <property type="match status" value="1"/>
</dbReference>
<dbReference type="EMBL" id="VANR01000004">
    <property type="protein sequence ID" value="TMM29851.1"/>
    <property type="molecule type" value="Genomic_DNA"/>
</dbReference>
<dbReference type="SUPFAM" id="SSF69360">
    <property type="entry name" value="Cell wall binding repeat"/>
    <property type="match status" value="1"/>
</dbReference>
<evidence type="ECO:0000313" key="3">
    <source>
        <dbReference type="Proteomes" id="UP000307140"/>
    </source>
</evidence>
<dbReference type="PANTHER" id="PTHR37841:SF1">
    <property type="entry name" value="DUF3298 DOMAIN-CONTAINING PROTEIN"/>
    <property type="match status" value="1"/>
</dbReference>
<feature type="chain" id="PRO_5024365286" evidence="1">
    <location>
        <begin position="26"/>
        <end position="321"/>
    </location>
</feature>
<sequence length="321" mass="37126">MENRGKKKIFIIIALLLFSVANINAQIDTRTQNKIKAKFLTAQELYDNKEYTESLEKVNEIEKLTDGKLLAAAQNLKVKCLIGQEKYIKAKEELYTLEGLNLSSDIIKDISSYSSKIENYIEAEKEKNKQIISKIKLKLGPKSVEAIKTWDIKKLWGFNIDNKFGYINSNFEIIIPFEYEDGYDRIYPEWNYLPTKLNGKWGIIDRTNHVVITHKYEAAYKLGNKDFFQVKKNGKLGIVDKNEKMIADFIYDEIWQFFGNLGIAFVKLNGKWGSLNERGEIVIDIKYDDLDHISTNDILEAELNGKKGKIDRKGNIVEPFK</sequence>
<accession>A0A5S3N3F1</accession>
<dbReference type="Pfam" id="PF14903">
    <property type="entry name" value="WG_beta_rep"/>
    <property type="match status" value="3"/>
</dbReference>
<gene>
    <name evidence="2" type="ORF">FDT66_08235</name>
</gene>
<organism evidence="2 3">
    <name type="scientific">Polaribacter aestuariivivens</name>
    <dbReference type="NCBI Taxonomy" id="2304626"/>
    <lineage>
        <taxon>Bacteria</taxon>
        <taxon>Pseudomonadati</taxon>
        <taxon>Bacteroidota</taxon>
        <taxon>Flavobacteriia</taxon>
        <taxon>Flavobacteriales</taxon>
        <taxon>Flavobacteriaceae</taxon>
    </lineage>
</organism>
<dbReference type="Proteomes" id="UP000307140">
    <property type="component" value="Unassembled WGS sequence"/>
</dbReference>
<protein>
    <submittedName>
        <fullName evidence="2">WG repeat-containing protein</fullName>
    </submittedName>
</protein>